<protein>
    <submittedName>
        <fullName evidence="1">Uncharacterized protein</fullName>
    </submittedName>
</protein>
<reference evidence="1" key="1">
    <citation type="submission" date="2021-05" db="EMBL/GenBank/DDBJ databases">
        <authorList>
            <person name="Scholz U."/>
            <person name="Mascher M."/>
            <person name="Fiebig A."/>
        </authorList>
    </citation>
    <scope>NUCLEOTIDE SEQUENCE [LARGE SCALE GENOMIC DNA]</scope>
</reference>
<dbReference type="EnsemblPlants" id="AVESA.00010b.r2.5AG0860690.1">
    <property type="protein sequence ID" value="AVESA.00010b.r2.5AG0860690.1.CDS.1"/>
    <property type="gene ID" value="AVESA.00010b.r2.5AG0860690"/>
</dbReference>
<sequence length="698" mass="79222">METLILSNSSFVTLPNNICSLGKLCYLDLSGNSSLNKLPSSLGELSNLSLLNLSGCSMVQELPESICDLTSLYHLDMSDCCALEQLPDRFGSLPKLSFLNMSSCSRLTKLPDNVTFPSLEHLNLSSCHELEKLPKDFSPLQKLQFVNLSYCYKVSKLPESFCQLNHLKYLDLSDCHDLKELPQCFGDLLELEYLNLTSCAKLQVLPESLCKLFKLRRLYLSYCQRLNKLPSSFGDLRLQILHMNGLRVLSNLPDSIGVMTSLTQFVIDSGPPKLQKKVGEIQQRLNLLSRVEHCVHEIDSTGCSSIVDLVGLTCSELKLRDLQNIRHPEDVERFKLRDKSDIRVLALFWENQGDKSVLGRLIPPRTLEQFWLIGYISKDFPSWMFHISSHLPFLSELTLHDLEGCDCLPPFGALPNLRSLNLKNIPNITKIGNEFYGEGGPCMKLRVIELDFMENLMEWWTTESGKEDDVSLIPNLHYLEVLNCPKLKFVPYSPRSMISMLDKVDQVLPEKGFGKLSSFTLPFEMSIINCHFSQDNEWDRLEHVPTLEMFVVRSVSGLRTLPKVIERFTSLTKLYLASLKDLETLPAWLGHLGCLETFDIRGCCNVTYLPESMKNLTTLRNLRLIECNGLVILPEWLGQLTSLEEIFIKDCPNLTALPESTPSLTALKRLFVSGCSSLIARCLREDAHKISHVPFRFL</sequence>
<name>A0ACD5XVK7_AVESA</name>
<evidence type="ECO:0000313" key="1">
    <source>
        <dbReference type="EnsemblPlants" id="AVESA.00010b.r2.5AG0860690.1.CDS.1"/>
    </source>
</evidence>
<proteinExistence type="predicted"/>
<keyword evidence="2" id="KW-1185">Reference proteome</keyword>
<organism evidence="1 2">
    <name type="scientific">Avena sativa</name>
    <name type="common">Oat</name>
    <dbReference type="NCBI Taxonomy" id="4498"/>
    <lineage>
        <taxon>Eukaryota</taxon>
        <taxon>Viridiplantae</taxon>
        <taxon>Streptophyta</taxon>
        <taxon>Embryophyta</taxon>
        <taxon>Tracheophyta</taxon>
        <taxon>Spermatophyta</taxon>
        <taxon>Magnoliopsida</taxon>
        <taxon>Liliopsida</taxon>
        <taxon>Poales</taxon>
        <taxon>Poaceae</taxon>
        <taxon>BOP clade</taxon>
        <taxon>Pooideae</taxon>
        <taxon>Poodae</taxon>
        <taxon>Poeae</taxon>
        <taxon>Poeae Chloroplast Group 1 (Aveneae type)</taxon>
        <taxon>Aveninae</taxon>
        <taxon>Avena</taxon>
    </lineage>
</organism>
<reference evidence="1" key="2">
    <citation type="submission" date="2025-09" db="UniProtKB">
        <authorList>
            <consortium name="EnsemblPlants"/>
        </authorList>
    </citation>
    <scope>IDENTIFICATION</scope>
</reference>
<dbReference type="Proteomes" id="UP001732700">
    <property type="component" value="Chromosome 5A"/>
</dbReference>
<evidence type="ECO:0000313" key="2">
    <source>
        <dbReference type="Proteomes" id="UP001732700"/>
    </source>
</evidence>
<accession>A0ACD5XVK7</accession>